<dbReference type="Proteomes" id="UP000801492">
    <property type="component" value="Unassembled WGS sequence"/>
</dbReference>
<dbReference type="AlphaFoldDB" id="A0A8K0DIR8"/>
<dbReference type="EMBL" id="VTPC01000872">
    <property type="protein sequence ID" value="KAF2904056.1"/>
    <property type="molecule type" value="Genomic_DNA"/>
</dbReference>
<proteinExistence type="predicted"/>
<feature type="non-terminal residue" evidence="1">
    <location>
        <position position="1"/>
    </location>
</feature>
<dbReference type="Gene3D" id="3.60.10.10">
    <property type="entry name" value="Endonuclease/exonuclease/phosphatase"/>
    <property type="match status" value="1"/>
</dbReference>
<organism evidence="1 2">
    <name type="scientific">Ignelater luminosus</name>
    <name type="common">Cucubano</name>
    <name type="synonym">Pyrophorus luminosus</name>
    <dbReference type="NCBI Taxonomy" id="2038154"/>
    <lineage>
        <taxon>Eukaryota</taxon>
        <taxon>Metazoa</taxon>
        <taxon>Ecdysozoa</taxon>
        <taxon>Arthropoda</taxon>
        <taxon>Hexapoda</taxon>
        <taxon>Insecta</taxon>
        <taxon>Pterygota</taxon>
        <taxon>Neoptera</taxon>
        <taxon>Endopterygota</taxon>
        <taxon>Coleoptera</taxon>
        <taxon>Polyphaga</taxon>
        <taxon>Elateriformia</taxon>
        <taxon>Elateroidea</taxon>
        <taxon>Elateridae</taxon>
        <taxon>Agrypninae</taxon>
        <taxon>Pyrophorini</taxon>
        <taxon>Ignelater</taxon>
    </lineage>
</organism>
<name>A0A8K0DIR8_IGNLU</name>
<gene>
    <name evidence="1" type="ORF">ILUMI_02114</name>
</gene>
<accession>A0A8K0DIR8</accession>
<evidence type="ECO:0000313" key="2">
    <source>
        <dbReference type="Proteomes" id="UP000801492"/>
    </source>
</evidence>
<protein>
    <submittedName>
        <fullName evidence="1">Uncharacterized protein</fullName>
    </submittedName>
</protein>
<dbReference type="OrthoDB" id="5549358at2759"/>
<dbReference type="InterPro" id="IPR036691">
    <property type="entry name" value="Endo/exonu/phosph_ase_sf"/>
</dbReference>
<keyword evidence="2" id="KW-1185">Reference proteome</keyword>
<comment type="caution">
    <text evidence="1">The sequence shown here is derived from an EMBL/GenBank/DDBJ whole genome shotgun (WGS) entry which is preliminary data.</text>
</comment>
<evidence type="ECO:0000313" key="1">
    <source>
        <dbReference type="EMBL" id="KAF2904056.1"/>
    </source>
</evidence>
<reference evidence="1" key="1">
    <citation type="submission" date="2019-08" db="EMBL/GenBank/DDBJ databases">
        <title>The genome of the North American firefly Photinus pyralis.</title>
        <authorList>
            <consortium name="Photinus pyralis genome working group"/>
            <person name="Fallon T.R."/>
            <person name="Sander Lower S.E."/>
            <person name="Weng J.-K."/>
        </authorList>
    </citation>
    <scope>NUCLEOTIDE SEQUENCE</scope>
    <source>
        <strain evidence="1">TRF0915ILg1</strain>
        <tissue evidence="1">Whole body</tissue>
    </source>
</reference>
<sequence length="103" mass="12053">RIHRITRKEPSRGKSTIIDYVIASKTCFARVQDTRVLRGTEASTDHYLLRSRIRLPDGTTTKRQRSVKARIKNHKLKEKSVKEEYQKVVEEKFNNGDRREGNA</sequence>